<name>A0AAE3HN87_9GAMM</name>
<dbReference type="PANTHER" id="PTHR42794">
    <property type="entry name" value="HEMIN IMPORT ATP-BINDING PROTEIN HMUV"/>
    <property type="match status" value="1"/>
</dbReference>
<keyword evidence="3 7" id="KW-0067">ATP-binding</keyword>
<evidence type="ECO:0000313" key="8">
    <source>
        <dbReference type="Proteomes" id="UP001204445"/>
    </source>
</evidence>
<gene>
    <name evidence="7" type="ORF">J2T55_001723</name>
</gene>
<evidence type="ECO:0000313" key="7">
    <source>
        <dbReference type="EMBL" id="MCS3903692.1"/>
    </source>
</evidence>
<dbReference type="PROSITE" id="PS50893">
    <property type="entry name" value="ABC_TRANSPORTER_2"/>
    <property type="match status" value="1"/>
</dbReference>
<evidence type="ECO:0000256" key="2">
    <source>
        <dbReference type="ARBA" id="ARBA00022741"/>
    </source>
</evidence>
<reference evidence="7" key="1">
    <citation type="submission" date="2022-08" db="EMBL/GenBank/DDBJ databases">
        <title>Genomic Encyclopedia of Type Strains, Phase III (KMG-III): the genomes of soil and plant-associated and newly described type strains.</title>
        <authorList>
            <person name="Whitman W."/>
        </authorList>
    </citation>
    <scope>NUCLEOTIDE SEQUENCE</scope>
    <source>
        <strain evidence="7">HMT 1</strain>
    </source>
</reference>
<dbReference type="EMBL" id="JANUCT010000011">
    <property type="protein sequence ID" value="MCS3903692.1"/>
    <property type="molecule type" value="Genomic_DNA"/>
</dbReference>
<dbReference type="CDD" id="cd03214">
    <property type="entry name" value="ABC_Iron-Siderophores_B12_Hemin"/>
    <property type="match status" value="1"/>
</dbReference>
<dbReference type="Gene3D" id="3.40.50.300">
    <property type="entry name" value="P-loop containing nucleotide triphosphate hydrolases"/>
    <property type="match status" value="1"/>
</dbReference>
<comment type="function">
    <text evidence="5">Part of the ABC transporter complex HmuTUV involved in hemin import. Responsible for energy coupling to the transport system.</text>
</comment>
<dbReference type="Proteomes" id="UP001204445">
    <property type="component" value="Unassembled WGS sequence"/>
</dbReference>
<dbReference type="SUPFAM" id="SSF52540">
    <property type="entry name" value="P-loop containing nucleoside triphosphate hydrolases"/>
    <property type="match status" value="1"/>
</dbReference>
<dbReference type="GO" id="GO:0016887">
    <property type="term" value="F:ATP hydrolysis activity"/>
    <property type="evidence" value="ECO:0007669"/>
    <property type="project" value="InterPro"/>
</dbReference>
<dbReference type="PROSITE" id="PS00211">
    <property type="entry name" value="ABC_TRANSPORTER_1"/>
    <property type="match status" value="1"/>
</dbReference>
<organism evidence="7 8">
    <name type="scientific">Methylohalomonas lacus</name>
    <dbReference type="NCBI Taxonomy" id="398773"/>
    <lineage>
        <taxon>Bacteria</taxon>
        <taxon>Pseudomonadati</taxon>
        <taxon>Pseudomonadota</taxon>
        <taxon>Gammaproteobacteria</taxon>
        <taxon>Methylohalomonadales</taxon>
        <taxon>Methylohalomonadaceae</taxon>
        <taxon>Methylohalomonas</taxon>
    </lineage>
</organism>
<accession>A0AAE3HN87</accession>
<dbReference type="InterPro" id="IPR027417">
    <property type="entry name" value="P-loop_NTPase"/>
</dbReference>
<feature type="domain" description="ABC transporter" evidence="6">
    <location>
        <begin position="4"/>
        <end position="240"/>
    </location>
</feature>
<evidence type="ECO:0000259" key="6">
    <source>
        <dbReference type="PROSITE" id="PS50893"/>
    </source>
</evidence>
<dbReference type="InterPro" id="IPR017871">
    <property type="entry name" value="ABC_transporter-like_CS"/>
</dbReference>
<evidence type="ECO:0000256" key="5">
    <source>
        <dbReference type="ARBA" id="ARBA00037066"/>
    </source>
</evidence>
<protein>
    <submittedName>
        <fullName evidence="7">Iron complex transport system ATP-binding protein</fullName>
    </submittedName>
</protein>
<dbReference type="AlphaFoldDB" id="A0AAE3HN87"/>
<evidence type="ECO:0000256" key="1">
    <source>
        <dbReference type="ARBA" id="ARBA00022448"/>
    </source>
</evidence>
<evidence type="ECO:0000256" key="3">
    <source>
        <dbReference type="ARBA" id="ARBA00022840"/>
    </source>
</evidence>
<dbReference type="GO" id="GO:0005524">
    <property type="term" value="F:ATP binding"/>
    <property type="evidence" value="ECO:0007669"/>
    <property type="project" value="UniProtKB-KW"/>
</dbReference>
<dbReference type="Pfam" id="PF00005">
    <property type="entry name" value="ABC_tran"/>
    <property type="match status" value="1"/>
</dbReference>
<dbReference type="RefSeq" id="WP_259055638.1">
    <property type="nucleotide sequence ID" value="NZ_JANUCT010000011.1"/>
</dbReference>
<dbReference type="SMART" id="SM00382">
    <property type="entry name" value="AAA"/>
    <property type="match status" value="1"/>
</dbReference>
<keyword evidence="8" id="KW-1185">Reference proteome</keyword>
<keyword evidence="4" id="KW-1278">Translocase</keyword>
<dbReference type="PANTHER" id="PTHR42794:SF1">
    <property type="entry name" value="HEMIN IMPORT ATP-BINDING PROTEIN HMUV"/>
    <property type="match status" value="1"/>
</dbReference>
<comment type="caution">
    <text evidence="7">The sequence shown here is derived from an EMBL/GenBank/DDBJ whole genome shotgun (WGS) entry which is preliminary data.</text>
</comment>
<dbReference type="InterPro" id="IPR003593">
    <property type="entry name" value="AAA+_ATPase"/>
</dbReference>
<proteinExistence type="predicted"/>
<evidence type="ECO:0000256" key="4">
    <source>
        <dbReference type="ARBA" id="ARBA00022967"/>
    </source>
</evidence>
<sequence>MTLLASSKLDIRVAGRPLCRGLDFRMQPGECWALLGANGVGKTMLLHTLAGLRPADAGHVRINDRPLADWSARELARYRGVLFQDSQDTFPASVLETVLSGRHPYLRFWEFESAHDHELARQALARVGLQGLEARRVDTLSGGERRRLALATLLVQSPRVMLLDEPSNHLDLRHQMRLFAYLCELTREGLGGLLMSLHDVNLAQRFCSHVILMFGSGDVCTGPVAETLSEHTVSRLYDYPVHAVYDGVHCWYQPD</sequence>
<keyword evidence="1" id="KW-0813">Transport</keyword>
<dbReference type="InterPro" id="IPR003439">
    <property type="entry name" value="ABC_transporter-like_ATP-bd"/>
</dbReference>
<keyword evidence="2" id="KW-0547">Nucleotide-binding</keyword>